<dbReference type="AlphaFoldDB" id="E6SPX5"/>
<dbReference type="PATRIC" id="fig|693979.3.peg.3167"/>
<dbReference type="Pfam" id="PF04015">
    <property type="entry name" value="DUF362"/>
    <property type="match status" value="1"/>
</dbReference>
<keyword evidence="3" id="KW-1185">Reference proteome</keyword>
<reference evidence="2 3" key="2">
    <citation type="journal article" date="2011" name="Stand. Genomic Sci.">
        <title>Complete genome sequence of Bacteroides helcogenes type strain (P 36-108).</title>
        <authorList>
            <person name="Pati A."/>
            <person name="Gronow S."/>
            <person name="Zeytun A."/>
            <person name="Lapidus A."/>
            <person name="Nolan M."/>
            <person name="Hammon N."/>
            <person name="Deshpande S."/>
            <person name="Cheng J.F."/>
            <person name="Tapia R."/>
            <person name="Han C."/>
            <person name="Goodwin L."/>
            <person name="Pitluck S."/>
            <person name="Liolios K."/>
            <person name="Pagani I."/>
            <person name="Ivanova N."/>
            <person name="Mavromatis K."/>
            <person name="Chen A."/>
            <person name="Palaniappan K."/>
            <person name="Land M."/>
            <person name="Hauser L."/>
            <person name="Chang Y.J."/>
            <person name="Jeffries C.D."/>
            <person name="Detter J.C."/>
            <person name="Brambilla E."/>
            <person name="Rohde M."/>
            <person name="Goker M."/>
            <person name="Woyke T."/>
            <person name="Bristow J."/>
            <person name="Eisen J.A."/>
            <person name="Markowitz V."/>
            <person name="Hugenholtz P."/>
            <person name="Kyrpides N.C."/>
            <person name="Klenk H.P."/>
            <person name="Lucas S."/>
        </authorList>
    </citation>
    <scope>NUCLEOTIDE SEQUENCE [LARGE SCALE GENOMIC DNA]</scope>
    <source>
        <strain evidence="3">ATCC 35417 / DSM 20613 / JCM 6297 / CCUG 15421 / P 36-108</strain>
    </source>
</reference>
<evidence type="ECO:0000313" key="3">
    <source>
        <dbReference type="Proteomes" id="UP000008630"/>
    </source>
</evidence>
<dbReference type="eggNOG" id="COG2768">
    <property type="taxonomic scope" value="Bacteria"/>
</dbReference>
<dbReference type="Proteomes" id="UP000008630">
    <property type="component" value="Chromosome"/>
</dbReference>
<proteinExistence type="predicted"/>
<dbReference type="STRING" id="693979.Bache_3022"/>
<dbReference type="EMBL" id="CP002352">
    <property type="protein sequence ID" value="ADV44954.1"/>
    <property type="molecule type" value="Genomic_DNA"/>
</dbReference>
<accession>E6SPX5</accession>
<dbReference type="KEGG" id="bhl:Bache_3022"/>
<dbReference type="InterPro" id="IPR007160">
    <property type="entry name" value="DUF362"/>
</dbReference>
<protein>
    <submittedName>
        <fullName evidence="2">Uncharacterized Fe-S center protein, putative ferredoxin</fullName>
    </submittedName>
</protein>
<gene>
    <name evidence="2" type="ordered locus">Bache_3022</name>
</gene>
<dbReference type="HOGENOM" id="CLU_046240_1_1_10"/>
<organism evidence="2 3">
    <name type="scientific">Bacteroides helcogenes (strain ATCC 35417 / DSM 20613 / JCM 6297 / CCUG 15421 / P 36-108)</name>
    <dbReference type="NCBI Taxonomy" id="693979"/>
    <lineage>
        <taxon>Bacteria</taxon>
        <taxon>Pseudomonadati</taxon>
        <taxon>Bacteroidota</taxon>
        <taxon>Bacteroidia</taxon>
        <taxon>Bacteroidales</taxon>
        <taxon>Bacteroidaceae</taxon>
        <taxon>Bacteroides</taxon>
    </lineage>
</organism>
<dbReference type="RefSeq" id="WP_013548541.1">
    <property type="nucleotide sequence ID" value="NC_014933.1"/>
</dbReference>
<evidence type="ECO:0000259" key="1">
    <source>
        <dbReference type="Pfam" id="PF04015"/>
    </source>
</evidence>
<dbReference type="OrthoDB" id="9781559at2"/>
<evidence type="ECO:0000313" key="2">
    <source>
        <dbReference type="EMBL" id="ADV44954.1"/>
    </source>
</evidence>
<sequence>MRRILFFVSIVILQLSMVDCMAQNATAKRVDKSKVYFVEDITPESLIKVYEALGREANGRVAVKISTGEQGGNNYLKPELIKDLVKKMNGTIVECNTAYGGSRQETAKHRQTIANHGFDKIAKVDIMDEFGEVVIDVPAGSHLLKKDIVGKGMLNYDFMVVLSHFKGHAMGGFGGALKNISIGCASTNGKAYIHTGGKDEVLNSATWSKNLCGVDEFKDAMAESAGAIINHFGDKILYINIINNLSVDCDCDSHPAEPKMKNVGIVASLDPVAIDQACVDMVFNSNDEGNRDLVERIVSRHGTRILYWAQKLNVGSRDYELIHVK</sequence>
<feature type="domain" description="DUF362" evidence="1">
    <location>
        <begin position="61"/>
        <end position="280"/>
    </location>
</feature>
<reference key="1">
    <citation type="submission" date="2010-11" db="EMBL/GenBank/DDBJ databases">
        <title>The complete genome of Bacteroides helcogenes P 36-108.</title>
        <authorList>
            <consortium name="US DOE Joint Genome Institute (JGI-PGF)"/>
            <person name="Lucas S."/>
            <person name="Copeland A."/>
            <person name="Lapidus A."/>
            <person name="Bruce D."/>
            <person name="Goodwin L."/>
            <person name="Pitluck S."/>
            <person name="Kyrpides N."/>
            <person name="Mavromatis K."/>
            <person name="Ivanova N."/>
            <person name="Zeytun A."/>
            <person name="Brettin T."/>
            <person name="Detter J.C."/>
            <person name="Tapia R."/>
            <person name="Han C."/>
            <person name="Land M."/>
            <person name="Hauser L."/>
            <person name="Markowitz V."/>
            <person name="Cheng J.-F."/>
            <person name="Hugenholtz P."/>
            <person name="Woyke T."/>
            <person name="Wu D."/>
            <person name="Gronow S."/>
            <person name="Wellnitz S."/>
            <person name="Brambilla E."/>
            <person name="Klenk H.-P."/>
            <person name="Eisen J.A."/>
        </authorList>
    </citation>
    <scope>NUCLEOTIDE SEQUENCE</scope>
    <source>
        <strain>P 36-108</strain>
    </source>
</reference>
<name>E6SPX5_BACT6</name>